<evidence type="ECO:0000256" key="1">
    <source>
        <dbReference type="SAM" id="Phobius"/>
    </source>
</evidence>
<keyword evidence="3" id="KW-1185">Reference proteome</keyword>
<comment type="caution">
    <text evidence="2">The sequence shown here is derived from an EMBL/GenBank/DDBJ whole genome shotgun (WGS) entry which is preliminary data.</text>
</comment>
<dbReference type="Proteomes" id="UP001207930">
    <property type="component" value="Unassembled WGS sequence"/>
</dbReference>
<evidence type="ECO:0008006" key="4">
    <source>
        <dbReference type="Google" id="ProtNLM"/>
    </source>
</evidence>
<keyword evidence="1" id="KW-0812">Transmembrane</keyword>
<gene>
    <name evidence="2" type="ORF">OKA04_16020</name>
</gene>
<keyword evidence="1" id="KW-1133">Transmembrane helix</keyword>
<accession>A0ABT3FRP7</accession>
<protein>
    <recommendedName>
        <fullName evidence="4">DUF3153 domain-containing protein</fullName>
    </recommendedName>
</protein>
<keyword evidence="1" id="KW-0472">Membrane</keyword>
<dbReference type="RefSeq" id="WP_264502203.1">
    <property type="nucleotide sequence ID" value="NZ_JAPDDS010000009.1"/>
</dbReference>
<proteinExistence type="predicted"/>
<evidence type="ECO:0000313" key="3">
    <source>
        <dbReference type="Proteomes" id="UP001207930"/>
    </source>
</evidence>
<reference evidence="2 3" key="1">
    <citation type="submission" date="2022-10" db="EMBL/GenBank/DDBJ databases">
        <title>Luteolibacter flavescens strain MCCC 1K03193, whole genome shotgun sequencing project.</title>
        <authorList>
            <person name="Zhao G."/>
            <person name="Shen L."/>
        </authorList>
    </citation>
    <scope>NUCLEOTIDE SEQUENCE [LARGE SCALE GENOMIC DNA]</scope>
    <source>
        <strain evidence="2 3">MCCC 1K03193</strain>
    </source>
</reference>
<feature type="transmembrane region" description="Helical" evidence="1">
    <location>
        <begin position="203"/>
        <end position="223"/>
    </location>
</feature>
<sequence length="234" mass="25622">MIAACAMLAACFDVREEVWVEPDGRGRAELRYTVPESALMLGGGAAGLEEKIRTLIARQPSLKLDAVSVTAKDDRAVVAVDVSTDSVLSLRKLKKSDDLKSMPESTADIAGHFDVHVRGLDVDFSRSIHVGEALGLASLVIGGTERKDRRLTYIIHLPKPAKEHNATRTDNAGKTLVWDYTLGEALKQPFTTHFRAAIPLPSYVWFIACGLLLSIAALVIHWGRKLRRRRAAQG</sequence>
<organism evidence="2 3">
    <name type="scientific">Luteolibacter flavescens</name>
    <dbReference type="NCBI Taxonomy" id="1859460"/>
    <lineage>
        <taxon>Bacteria</taxon>
        <taxon>Pseudomonadati</taxon>
        <taxon>Verrucomicrobiota</taxon>
        <taxon>Verrucomicrobiia</taxon>
        <taxon>Verrucomicrobiales</taxon>
        <taxon>Verrucomicrobiaceae</taxon>
        <taxon>Luteolibacter</taxon>
    </lineage>
</organism>
<evidence type="ECO:0000313" key="2">
    <source>
        <dbReference type="EMBL" id="MCW1886245.1"/>
    </source>
</evidence>
<name>A0ABT3FRP7_9BACT</name>
<dbReference type="EMBL" id="JAPDDS010000009">
    <property type="protein sequence ID" value="MCW1886245.1"/>
    <property type="molecule type" value="Genomic_DNA"/>
</dbReference>